<feature type="compositionally biased region" description="Low complexity" evidence="1">
    <location>
        <begin position="57"/>
        <end position="66"/>
    </location>
</feature>
<dbReference type="Pfam" id="PF11839">
    <property type="entry name" value="Alanine_zipper"/>
    <property type="match status" value="1"/>
</dbReference>
<name>A0A382LBC9_9ZZZZ</name>
<dbReference type="InterPro" id="IPR021793">
    <property type="entry name" value="Oprl"/>
</dbReference>
<accession>A0A382LBC9</accession>
<feature type="region of interest" description="Disordered" evidence="1">
    <location>
        <begin position="57"/>
        <end position="84"/>
    </location>
</feature>
<dbReference type="PROSITE" id="PS51257">
    <property type="entry name" value="PROKAR_LIPOPROTEIN"/>
    <property type="match status" value="1"/>
</dbReference>
<feature type="compositionally biased region" description="Basic and acidic residues" evidence="1">
    <location>
        <begin position="69"/>
        <end position="84"/>
    </location>
</feature>
<sequence>MKSKKILKTFIASSALLLLLTGCYGALQNQIDEMRGDTQRAEEAAVEAAEAADEAAEAAGEAAEAAEAAEEKSERIFERDLGKK</sequence>
<reference evidence="2" key="1">
    <citation type="submission" date="2018-05" db="EMBL/GenBank/DDBJ databases">
        <authorList>
            <person name="Lanie J.A."/>
            <person name="Ng W.-L."/>
            <person name="Kazmierczak K.M."/>
            <person name="Andrzejewski T.M."/>
            <person name="Davidsen T.M."/>
            <person name="Wayne K.J."/>
            <person name="Tettelin H."/>
            <person name="Glass J.I."/>
            <person name="Rusch D."/>
            <person name="Podicherti R."/>
            <person name="Tsui H.-C.T."/>
            <person name="Winkler M.E."/>
        </authorList>
    </citation>
    <scope>NUCLEOTIDE SEQUENCE</scope>
</reference>
<gene>
    <name evidence="2" type="ORF">METZ01_LOCUS286992</name>
</gene>
<proteinExistence type="predicted"/>
<evidence type="ECO:0000313" key="2">
    <source>
        <dbReference type="EMBL" id="SVC34138.1"/>
    </source>
</evidence>
<protein>
    <submittedName>
        <fullName evidence="2">Uncharacterized protein</fullName>
    </submittedName>
</protein>
<evidence type="ECO:0000256" key="1">
    <source>
        <dbReference type="SAM" id="MobiDB-lite"/>
    </source>
</evidence>
<dbReference type="AlphaFoldDB" id="A0A382LBC9"/>
<dbReference type="EMBL" id="UINC01086044">
    <property type="protein sequence ID" value="SVC34138.1"/>
    <property type="molecule type" value="Genomic_DNA"/>
</dbReference>
<organism evidence="2">
    <name type="scientific">marine metagenome</name>
    <dbReference type="NCBI Taxonomy" id="408172"/>
    <lineage>
        <taxon>unclassified sequences</taxon>
        <taxon>metagenomes</taxon>
        <taxon>ecological metagenomes</taxon>
    </lineage>
</organism>